<evidence type="ECO:0000256" key="1">
    <source>
        <dbReference type="ARBA" id="ARBA00022614"/>
    </source>
</evidence>
<dbReference type="EMBL" id="NEDP02000462">
    <property type="protein sequence ID" value="OWF55796.1"/>
    <property type="molecule type" value="Genomic_DNA"/>
</dbReference>
<feature type="compositionally biased region" description="Low complexity" evidence="3">
    <location>
        <begin position="915"/>
        <end position="926"/>
    </location>
</feature>
<feature type="compositionally biased region" description="Basic and acidic residues" evidence="3">
    <location>
        <begin position="546"/>
        <end position="555"/>
    </location>
</feature>
<dbReference type="InterPro" id="IPR001683">
    <property type="entry name" value="PX_dom"/>
</dbReference>
<dbReference type="InterPro" id="IPR036871">
    <property type="entry name" value="PX_dom_sf"/>
</dbReference>
<dbReference type="PANTHER" id="PTHR15454:SF35">
    <property type="entry name" value="NISCHARIN"/>
    <property type="match status" value="1"/>
</dbReference>
<dbReference type="Proteomes" id="UP000242188">
    <property type="component" value="Unassembled WGS sequence"/>
</dbReference>
<organism evidence="5 6">
    <name type="scientific">Mizuhopecten yessoensis</name>
    <name type="common">Japanese scallop</name>
    <name type="synonym">Patinopecten yessoensis</name>
    <dbReference type="NCBI Taxonomy" id="6573"/>
    <lineage>
        <taxon>Eukaryota</taxon>
        <taxon>Metazoa</taxon>
        <taxon>Spiralia</taxon>
        <taxon>Lophotrochozoa</taxon>
        <taxon>Mollusca</taxon>
        <taxon>Bivalvia</taxon>
        <taxon>Autobranchia</taxon>
        <taxon>Pteriomorphia</taxon>
        <taxon>Pectinida</taxon>
        <taxon>Pectinoidea</taxon>
        <taxon>Pectinidae</taxon>
        <taxon>Mizuhopecten</taxon>
    </lineage>
</organism>
<dbReference type="SUPFAM" id="SSF52075">
    <property type="entry name" value="Outer arm dynein light chain 1"/>
    <property type="match status" value="1"/>
</dbReference>
<feature type="region of interest" description="Disordered" evidence="3">
    <location>
        <begin position="898"/>
        <end position="949"/>
    </location>
</feature>
<keyword evidence="6" id="KW-1185">Reference proteome</keyword>
<sequence>MAHFGKDIDHFSSSRTVRIKGSEFVDNHTVYTVEVSVGSYTWMVKHRYNDFLILHEKLVSICKIDKTLLPPKKLFGNQSEGFIKKRQAELEAYLQTVLYYMAHKVPPVLASFLEFSRYEIHGITQGMAEDLYNRGDTLLQAREMYEVTPLQLFSLTERLKLPEPTCDSGDVKKDIGHILDFITRVKYLKVVGSTDPVGSSNIDMSQLKFDLSLFKSLQYLEVSFSIALQISGIETIKQTMDRISLHYCVSKIRDILLQDLPQWKADDGTLLVSYWDKLTEADFSHNTITDIDDSVQLMPRVEVLNLGHNHIKSIQHLNWLSRLTFLDLSYNTFRSLDALHTKIGNLKTLILAGNKLDSLQGLSKLFSLENLDVSHNEISQMTEVLHVCKLPCLEELHMNNNPVTTVLDYRTKVLSMFMDRASEVLLDDHKPSQQELDTVAVLQAIQKSKENKDKSRKPITRKSISDDRPSGSPVLPDLYEEQASPQASSTGVEGIQGDASPVPSQRQNSEGDLSLTSSGSWSQSLVFLQQTGPDSKAPVETAGNRSYDEKLEADHTVLSQKSKTEVKERRRSRGHSNENLPVITYVNIAKLPNHRNAEFVAWLQTRLFGSNSEDQAIEQLVNVMWCNVVQFSRQEDNIPCCAVLTERRLFLLRLKHGSCGFSGVPDLETFYIMPLNNVQQALVGPCYCFIRLEESFVGPSGTFVLEAADSDIGKAFTDDLQVKLHLSDLGSIDIVNCSQNSDMSKQVFSQEDDEGLCTGRVVVSAVVSISGSEEFALLLLSENKVYLIQRDCLFWPRPTFIDKLEDIKLKPHFTYLQQHSVMTNISDINIGANVHRTRKHRRTSSFQSKNLLVLFEPFDVSMVFHELIGAVGFQVCFLSQKARDSFLDQLTILRSEHTHRMSPTIREEPEGGNESSDSLDASTDATGKPKMQEQTTGFESSGEDSQNAEVEVRHVRSKTIANMTLNTKTAMTPHMSRKFDLNYLTPELQTQLESCIRSHTLVKTLSPKLQLMMEMKGEELAQFFHSDIALISTESEQLHYVLWVVVVPYKDPHQEIISCVMMSSRAMYFVSDRVVKSPLVERQAWMTHARHKSDSLIGLQRKQVDKHHSSGILHSSQKDSTIIRCYHVFHYSELRQVNVGLFDQCVRLTGNDSNSTYTLLCMDGLITEKFMRQLTTMLSIFASSPMIDRSPADVEQDFYRAFNKRTKTTLEGMEYLHPSKVPFIYPGEDTMSDLLYIITERLQLPPLSRRKADILMYILCYVATSESHCGAIESMESRSLVLTNDYICLIHEDVASYPLPDFARGLPNTARYHITDIRKVDSLKRVLFFRDNSQKLTLIFSDEAEEIVVDTSVEHFSADEKTCGRPSLPEVGLTVLVQCDRDINKVMLLLKNQWRDLHGDELEIHIL</sequence>
<dbReference type="InterPro" id="IPR057714">
    <property type="entry name" value="PH_NISCH_C"/>
</dbReference>
<proteinExistence type="predicted"/>
<gene>
    <name evidence="5" type="ORF">KP79_PYT10837</name>
</gene>
<feature type="region of interest" description="Disordered" evidence="3">
    <location>
        <begin position="447"/>
        <end position="517"/>
    </location>
</feature>
<protein>
    <submittedName>
        <fullName evidence="5">Nischarin</fullName>
    </submittedName>
</protein>
<dbReference type="PROSITE" id="PS50195">
    <property type="entry name" value="PX"/>
    <property type="match status" value="1"/>
</dbReference>
<reference evidence="5 6" key="1">
    <citation type="journal article" date="2017" name="Nat. Ecol. Evol.">
        <title>Scallop genome provides insights into evolution of bilaterian karyotype and development.</title>
        <authorList>
            <person name="Wang S."/>
            <person name="Zhang J."/>
            <person name="Jiao W."/>
            <person name="Li J."/>
            <person name="Xun X."/>
            <person name="Sun Y."/>
            <person name="Guo X."/>
            <person name="Huan P."/>
            <person name="Dong B."/>
            <person name="Zhang L."/>
            <person name="Hu X."/>
            <person name="Sun X."/>
            <person name="Wang J."/>
            <person name="Zhao C."/>
            <person name="Wang Y."/>
            <person name="Wang D."/>
            <person name="Huang X."/>
            <person name="Wang R."/>
            <person name="Lv J."/>
            <person name="Li Y."/>
            <person name="Zhang Z."/>
            <person name="Liu B."/>
            <person name="Lu W."/>
            <person name="Hui Y."/>
            <person name="Liang J."/>
            <person name="Zhou Z."/>
            <person name="Hou R."/>
            <person name="Li X."/>
            <person name="Liu Y."/>
            <person name="Li H."/>
            <person name="Ning X."/>
            <person name="Lin Y."/>
            <person name="Zhao L."/>
            <person name="Xing Q."/>
            <person name="Dou J."/>
            <person name="Li Y."/>
            <person name="Mao J."/>
            <person name="Guo H."/>
            <person name="Dou H."/>
            <person name="Li T."/>
            <person name="Mu C."/>
            <person name="Jiang W."/>
            <person name="Fu Q."/>
            <person name="Fu X."/>
            <person name="Miao Y."/>
            <person name="Liu J."/>
            <person name="Yu Q."/>
            <person name="Li R."/>
            <person name="Liao H."/>
            <person name="Li X."/>
            <person name="Kong Y."/>
            <person name="Jiang Z."/>
            <person name="Chourrout D."/>
            <person name="Li R."/>
            <person name="Bao Z."/>
        </authorList>
    </citation>
    <scope>NUCLEOTIDE SEQUENCE [LARGE SCALE GENOMIC DNA]</scope>
    <source>
        <strain evidence="5 6">PY_sf001</strain>
    </source>
</reference>
<dbReference type="OrthoDB" id="430293at2759"/>
<evidence type="ECO:0000313" key="6">
    <source>
        <dbReference type="Proteomes" id="UP000242188"/>
    </source>
</evidence>
<comment type="caution">
    <text evidence="5">The sequence shown here is derived from an EMBL/GenBank/DDBJ whole genome shotgun (WGS) entry which is preliminary data.</text>
</comment>
<feature type="domain" description="PX" evidence="4">
    <location>
        <begin position="9"/>
        <end position="119"/>
    </location>
</feature>
<dbReference type="GO" id="GO:0035091">
    <property type="term" value="F:phosphatidylinositol binding"/>
    <property type="evidence" value="ECO:0007669"/>
    <property type="project" value="InterPro"/>
</dbReference>
<evidence type="ECO:0000256" key="2">
    <source>
        <dbReference type="ARBA" id="ARBA00022737"/>
    </source>
</evidence>
<dbReference type="PROSITE" id="PS51450">
    <property type="entry name" value="LRR"/>
    <property type="match status" value="4"/>
</dbReference>
<evidence type="ECO:0000256" key="3">
    <source>
        <dbReference type="SAM" id="MobiDB-lite"/>
    </source>
</evidence>
<dbReference type="Pfam" id="PF25625">
    <property type="entry name" value="PH_NISCH_C"/>
    <property type="match status" value="1"/>
</dbReference>
<dbReference type="STRING" id="6573.A0A210R4A0"/>
<keyword evidence="1" id="KW-0433">Leucine-rich repeat</keyword>
<dbReference type="SUPFAM" id="SSF64268">
    <property type="entry name" value="PX domain"/>
    <property type="match status" value="1"/>
</dbReference>
<feature type="compositionally biased region" description="Basic and acidic residues" evidence="3">
    <location>
        <begin position="898"/>
        <end position="909"/>
    </location>
</feature>
<feature type="compositionally biased region" description="Polar residues" evidence="3">
    <location>
        <begin position="932"/>
        <end position="948"/>
    </location>
</feature>
<feature type="compositionally biased region" description="Polar residues" evidence="3">
    <location>
        <begin position="502"/>
        <end position="511"/>
    </location>
</feature>
<dbReference type="InterPro" id="IPR032675">
    <property type="entry name" value="LRR_dom_sf"/>
</dbReference>
<dbReference type="FunFam" id="3.30.1520.10:FF:000020">
    <property type="entry name" value="nischarin isoform X1"/>
    <property type="match status" value="1"/>
</dbReference>
<dbReference type="Pfam" id="PF13855">
    <property type="entry name" value="LRR_8"/>
    <property type="match status" value="1"/>
</dbReference>
<dbReference type="GO" id="GO:0005737">
    <property type="term" value="C:cytoplasm"/>
    <property type="evidence" value="ECO:0007669"/>
    <property type="project" value="TreeGrafter"/>
</dbReference>
<dbReference type="Gene3D" id="3.30.1520.10">
    <property type="entry name" value="Phox-like domain"/>
    <property type="match status" value="1"/>
</dbReference>
<evidence type="ECO:0000313" key="5">
    <source>
        <dbReference type="EMBL" id="OWF55796.1"/>
    </source>
</evidence>
<dbReference type="SMART" id="SM00312">
    <property type="entry name" value="PX"/>
    <property type="match status" value="1"/>
</dbReference>
<dbReference type="PANTHER" id="PTHR15454">
    <property type="entry name" value="NISCHARIN RELATED"/>
    <property type="match status" value="1"/>
</dbReference>
<feature type="region of interest" description="Disordered" evidence="3">
    <location>
        <begin position="531"/>
        <end position="574"/>
    </location>
</feature>
<name>A0A210R4A0_MIZYE</name>
<keyword evidence="2" id="KW-0677">Repeat</keyword>
<dbReference type="Pfam" id="PF00787">
    <property type="entry name" value="PX"/>
    <property type="match status" value="1"/>
</dbReference>
<evidence type="ECO:0000259" key="4">
    <source>
        <dbReference type="PROSITE" id="PS50195"/>
    </source>
</evidence>
<dbReference type="Gene3D" id="3.80.10.10">
    <property type="entry name" value="Ribonuclease Inhibitor"/>
    <property type="match status" value="2"/>
</dbReference>
<accession>A0A210R4A0</accession>
<dbReference type="InterPro" id="IPR001611">
    <property type="entry name" value="Leu-rich_rpt"/>
</dbReference>